<accession>A0A1G6HHH7</accession>
<evidence type="ECO:0000259" key="6">
    <source>
        <dbReference type="PROSITE" id="PS51918"/>
    </source>
</evidence>
<dbReference type="InterPro" id="IPR058240">
    <property type="entry name" value="rSAM_sf"/>
</dbReference>
<proteinExistence type="predicted"/>
<evidence type="ECO:0000256" key="1">
    <source>
        <dbReference type="ARBA" id="ARBA00017228"/>
    </source>
</evidence>
<organism evidence="7 8">
    <name type="scientific">Raineyella antarctica</name>
    <dbReference type="NCBI Taxonomy" id="1577474"/>
    <lineage>
        <taxon>Bacteria</taxon>
        <taxon>Bacillati</taxon>
        <taxon>Actinomycetota</taxon>
        <taxon>Actinomycetes</taxon>
        <taxon>Propionibacteriales</taxon>
        <taxon>Propionibacteriaceae</taxon>
        <taxon>Raineyella</taxon>
    </lineage>
</organism>
<dbReference type="STRING" id="1577474.GA0111570_11030"/>
<name>A0A1G6HHH7_9ACTN</name>
<dbReference type="SFLD" id="SFLDG01065">
    <property type="entry name" value="anaerobic_coproporphyrinogen-I"/>
    <property type="match status" value="1"/>
</dbReference>
<dbReference type="PROSITE" id="PS51918">
    <property type="entry name" value="RADICAL_SAM"/>
    <property type="match status" value="1"/>
</dbReference>
<dbReference type="Proteomes" id="UP000199086">
    <property type="component" value="Unassembled WGS sequence"/>
</dbReference>
<protein>
    <recommendedName>
        <fullName evidence="1">Heme chaperone HemW</fullName>
    </recommendedName>
</protein>
<keyword evidence="8" id="KW-1185">Reference proteome</keyword>
<dbReference type="GO" id="GO:0051539">
    <property type="term" value="F:4 iron, 4 sulfur cluster binding"/>
    <property type="evidence" value="ECO:0007669"/>
    <property type="project" value="TreeGrafter"/>
</dbReference>
<keyword evidence="3" id="KW-0479">Metal-binding</keyword>
<dbReference type="InterPro" id="IPR006638">
    <property type="entry name" value="Elp3/MiaA/NifB-like_rSAM"/>
</dbReference>
<dbReference type="CDD" id="cd01335">
    <property type="entry name" value="Radical_SAM"/>
    <property type="match status" value="1"/>
</dbReference>
<dbReference type="PANTHER" id="PTHR13932">
    <property type="entry name" value="COPROPORPHYRINIGEN III OXIDASE"/>
    <property type="match status" value="1"/>
</dbReference>
<evidence type="ECO:0000256" key="2">
    <source>
        <dbReference type="ARBA" id="ARBA00022691"/>
    </source>
</evidence>
<dbReference type="Pfam" id="PF04055">
    <property type="entry name" value="Radical_SAM"/>
    <property type="match status" value="1"/>
</dbReference>
<dbReference type="EMBL" id="FMYF01000010">
    <property type="protein sequence ID" value="SDB93568.1"/>
    <property type="molecule type" value="Genomic_DNA"/>
</dbReference>
<feature type="domain" description="Radical SAM core" evidence="6">
    <location>
        <begin position="14"/>
        <end position="242"/>
    </location>
</feature>
<dbReference type="OrthoDB" id="9808022at2"/>
<keyword evidence="2" id="KW-0949">S-adenosyl-L-methionine</keyword>
<dbReference type="GO" id="GO:0005737">
    <property type="term" value="C:cytoplasm"/>
    <property type="evidence" value="ECO:0007669"/>
    <property type="project" value="TreeGrafter"/>
</dbReference>
<dbReference type="GO" id="GO:0006779">
    <property type="term" value="P:porphyrin-containing compound biosynthetic process"/>
    <property type="evidence" value="ECO:0007669"/>
    <property type="project" value="TreeGrafter"/>
</dbReference>
<keyword evidence="5" id="KW-0411">Iron-sulfur</keyword>
<sequence length="431" mass="47036">MGEVSGLGPADVVAMLDAPVGAYVHVPFCTRICPFCPYNKVVPRTGQPGRYFAALLGEIRRYLDAGIAGPGGFTSLYVGGGTPTLFPEALAELLADFPVAGERAIEVLPTHGTPERLDTLRAMGFSAVSIGAQSFSDDVLRHLRRPHDAAETRAAVEAAVGRFDLVDVDLIVDVEYDDAHAGAFLRDLRTCLELGADQVSTYPLMRFGYTPFGRARHERRREHEVLAAATDIAASYGYERRSVWTFNRRSSASYTSITRRRFLGFGAGSSSFLGRNFLVNHFGVETYIAAVDRGELPIARRLQLGGAGGLAYDAFWQAYAGAIDLPALQASYGRLADVLRAPLALGAPAGLFAQPSGDGIHALTPRGFDRYHDLERWVTYHLIEPLWAEMLAEHDREGGRAAWATTVSARRGPLWPVVSRVLERPRPGQHR</sequence>
<dbReference type="PANTHER" id="PTHR13932:SF5">
    <property type="entry name" value="RADICAL S-ADENOSYL METHIONINE DOMAIN-CONTAINING PROTEIN 1, MITOCHONDRIAL"/>
    <property type="match status" value="1"/>
</dbReference>
<evidence type="ECO:0000256" key="4">
    <source>
        <dbReference type="ARBA" id="ARBA00023004"/>
    </source>
</evidence>
<dbReference type="SUPFAM" id="SSF102114">
    <property type="entry name" value="Radical SAM enzymes"/>
    <property type="match status" value="1"/>
</dbReference>
<reference evidence="7 8" key="1">
    <citation type="submission" date="2016-06" db="EMBL/GenBank/DDBJ databases">
        <authorList>
            <person name="Olsen C.W."/>
            <person name="Carey S."/>
            <person name="Hinshaw L."/>
            <person name="Karasin A.I."/>
        </authorList>
    </citation>
    <scope>NUCLEOTIDE SEQUENCE [LARGE SCALE GENOMIC DNA]</scope>
    <source>
        <strain evidence="7 8">LZ-22</strain>
    </source>
</reference>
<dbReference type="InterPro" id="IPR034505">
    <property type="entry name" value="Coproporphyrinogen-III_oxidase"/>
</dbReference>
<dbReference type="InterPro" id="IPR007197">
    <property type="entry name" value="rSAM"/>
</dbReference>
<evidence type="ECO:0000313" key="7">
    <source>
        <dbReference type="EMBL" id="SDB93568.1"/>
    </source>
</evidence>
<keyword evidence="4" id="KW-0408">Iron</keyword>
<dbReference type="AlphaFoldDB" id="A0A1G6HHH7"/>
<dbReference type="SFLD" id="SFLDS00029">
    <property type="entry name" value="Radical_SAM"/>
    <property type="match status" value="1"/>
</dbReference>
<dbReference type="SMART" id="SM00729">
    <property type="entry name" value="Elp3"/>
    <property type="match status" value="1"/>
</dbReference>
<dbReference type="RefSeq" id="WP_092612329.1">
    <property type="nucleotide sequence ID" value="NZ_FMYF01000010.1"/>
</dbReference>
<gene>
    <name evidence="7" type="ORF">GA0111570_11030</name>
</gene>
<evidence type="ECO:0000256" key="5">
    <source>
        <dbReference type="ARBA" id="ARBA00023014"/>
    </source>
</evidence>
<dbReference type="Gene3D" id="3.20.20.70">
    <property type="entry name" value="Aldolase class I"/>
    <property type="match status" value="1"/>
</dbReference>
<dbReference type="InterPro" id="IPR013785">
    <property type="entry name" value="Aldolase_TIM"/>
</dbReference>
<dbReference type="GO" id="GO:0046872">
    <property type="term" value="F:metal ion binding"/>
    <property type="evidence" value="ECO:0007669"/>
    <property type="project" value="UniProtKB-KW"/>
</dbReference>
<dbReference type="GO" id="GO:0003824">
    <property type="term" value="F:catalytic activity"/>
    <property type="evidence" value="ECO:0007669"/>
    <property type="project" value="InterPro"/>
</dbReference>
<evidence type="ECO:0000313" key="8">
    <source>
        <dbReference type="Proteomes" id="UP000199086"/>
    </source>
</evidence>
<evidence type="ECO:0000256" key="3">
    <source>
        <dbReference type="ARBA" id="ARBA00022723"/>
    </source>
</evidence>